<reference evidence="1" key="1">
    <citation type="submission" date="2021-03" db="EMBL/GenBank/DDBJ databases">
        <title>Plesiomonas shigelloides zfcc0051, isolated from zebrafish feces.</title>
        <authorList>
            <person name="Vanderhoek Z."/>
            <person name="Gaulke C."/>
        </authorList>
    </citation>
    <scope>NUCLEOTIDE SEQUENCE</scope>
    <source>
        <strain evidence="1">Zfcc0051</strain>
    </source>
</reference>
<dbReference type="InterPro" id="IPR014507">
    <property type="entry name" value="Baseplate_assembly_J_pred"/>
</dbReference>
<name>A0A8I1W854_PLESH</name>
<comment type="caution">
    <text evidence="1">The sequence shown here is derived from an EMBL/GenBank/DDBJ whole genome shotgun (WGS) entry which is preliminary data.</text>
</comment>
<dbReference type="PIRSF" id="PIRSF020481">
    <property type="entry name" value="BAP"/>
    <property type="match status" value="1"/>
</dbReference>
<gene>
    <name evidence="1" type="ORF">J2R62_14425</name>
</gene>
<proteinExistence type="predicted"/>
<dbReference type="Proteomes" id="UP000664658">
    <property type="component" value="Unassembled WGS sequence"/>
</dbReference>
<sequence length="334" mass="37397">MFNPAIDRIPVPQALQYEPFSQKYPRLKQAFLQCLAAILPEDVTAVEQTLENDAEILTILLQYLTEVMVFEDRKRNKQFESLLMLFAKGDSLDARAADFGVFRQTLKKGNPNAYPPQPDEMESDRDLLIRALLAPFGFGTTGSRTAYRFHAMTLGERPTISVEKPQANEVVLRYRFADESPVGKVLDAQARCEAPGTGNVSLYILSRETAEGIPSEALLKEVATYLSRDDIELETDVLSVKAPTITHYKIHAKLYGRPTPDGLIDIEPVTAALQEYAQATHRLNGRVDLSMLYFTLQQAQRVVRVELSEPAASIVCDYKTAPYCTGIELEVAYE</sequence>
<dbReference type="EMBL" id="JAFNAA010000018">
    <property type="protein sequence ID" value="MBO1109388.1"/>
    <property type="molecule type" value="Genomic_DNA"/>
</dbReference>
<evidence type="ECO:0000313" key="2">
    <source>
        <dbReference type="Proteomes" id="UP000664658"/>
    </source>
</evidence>
<dbReference type="AlphaFoldDB" id="A0A8I1W854"/>
<organism evidence="1 2">
    <name type="scientific">Plesiomonas shigelloides</name>
    <name type="common">Aeromonas shigelloides</name>
    <dbReference type="NCBI Taxonomy" id="703"/>
    <lineage>
        <taxon>Bacteria</taxon>
        <taxon>Pseudomonadati</taxon>
        <taxon>Pseudomonadota</taxon>
        <taxon>Gammaproteobacteria</taxon>
        <taxon>Enterobacterales</taxon>
        <taxon>Enterobacteriaceae</taxon>
        <taxon>Plesiomonas</taxon>
    </lineage>
</organism>
<dbReference type="RefSeq" id="WP_052242441.1">
    <property type="nucleotide sequence ID" value="NZ_JAFNAA010000018.1"/>
</dbReference>
<accession>A0A8I1W854</accession>
<protein>
    <submittedName>
        <fullName evidence="1">Baseplate J/gp47 family protein</fullName>
    </submittedName>
</protein>
<evidence type="ECO:0000313" key="1">
    <source>
        <dbReference type="EMBL" id="MBO1109388.1"/>
    </source>
</evidence>